<dbReference type="PANTHER" id="PTHR12496:SF2">
    <property type="entry name" value="METHYLTRANSFERASE-LIKE PROTEIN 25B"/>
    <property type="match status" value="1"/>
</dbReference>
<dbReference type="PROSITE" id="PS01131">
    <property type="entry name" value="RRNA_A_DIMETH"/>
    <property type="match status" value="1"/>
</dbReference>
<gene>
    <name evidence="2" type="ORF">CUNI_LOCUS6080</name>
</gene>
<dbReference type="InterPro" id="IPR052220">
    <property type="entry name" value="METTL25"/>
</dbReference>
<evidence type="ECO:0000259" key="1">
    <source>
        <dbReference type="Pfam" id="PF13679"/>
    </source>
</evidence>
<name>A0A8S3YYC3_9EUPU</name>
<dbReference type="InterPro" id="IPR025714">
    <property type="entry name" value="Methyltranfer_dom"/>
</dbReference>
<accession>A0A8S3YYC3</accession>
<evidence type="ECO:0000313" key="3">
    <source>
        <dbReference type="Proteomes" id="UP000678393"/>
    </source>
</evidence>
<dbReference type="EMBL" id="CAJHNH020000913">
    <property type="protein sequence ID" value="CAG5120522.1"/>
    <property type="molecule type" value="Genomic_DNA"/>
</dbReference>
<proteinExistence type="predicted"/>
<comment type="caution">
    <text evidence="2">The sequence shown here is derived from an EMBL/GenBank/DDBJ whole genome shotgun (WGS) entry which is preliminary data.</text>
</comment>
<dbReference type="InterPro" id="IPR029063">
    <property type="entry name" value="SAM-dependent_MTases_sf"/>
</dbReference>
<protein>
    <recommendedName>
        <fullName evidence="1">Methyltransferase domain-containing protein</fullName>
    </recommendedName>
</protein>
<dbReference type="Pfam" id="PF13679">
    <property type="entry name" value="Methyltransf_32"/>
    <property type="match status" value="1"/>
</dbReference>
<sequence>MANFMSFNPKSYEAACTRVQKLNFVMQEYRWVIDAYVSDFYTRDHWLKLPKSLRDYFDAVEPPELAWLLMEIENNSYHVIPLSLLALHCCIQNLSLRRVAVDIDSVETKSSISSSLCTKGGHIPKDVDPQATVSNLVETEANQKPNYKNGQCMDMMHIFRKHVKPKKQHEIDKLGQVIRLLSQLTACSSVVDVGAGLGHLSRLLTFQHGLHVTSIEADDGHAPVAAEYDRQMRKDVHKVIEKRKVLSSDTRSSVESSKNQDMLTVHKKCPLQNETMYCHSSVSRECHRMDSSDHYDTFCNGKSSLCSRSCCESGSKHDSHRHFHPLAVARGSENHCHVSSDGDSAPVCVVSHGEEFLPNHVVHRVQPDIASSQFLDILKLNTHGGEVKEDEKPSDFILAGLHACGDLTPTLLRVFVNCKAAIGLASVACCYMKMTAST</sequence>
<feature type="domain" description="Methyltransferase" evidence="1">
    <location>
        <begin position="166"/>
        <end position="436"/>
    </location>
</feature>
<keyword evidence="3" id="KW-1185">Reference proteome</keyword>
<organism evidence="2 3">
    <name type="scientific">Candidula unifasciata</name>
    <dbReference type="NCBI Taxonomy" id="100452"/>
    <lineage>
        <taxon>Eukaryota</taxon>
        <taxon>Metazoa</taxon>
        <taxon>Spiralia</taxon>
        <taxon>Lophotrochozoa</taxon>
        <taxon>Mollusca</taxon>
        <taxon>Gastropoda</taxon>
        <taxon>Heterobranchia</taxon>
        <taxon>Euthyneura</taxon>
        <taxon>Panpulmonata</taxon>
        <taxon>Eupulmonata</taxon>
        <taxon>Stylommatophora</taxon>
        <taxon>Helicina</taxon>
        <taxon>Helicoidea</taxon>
        <taxon>Geomitridae</taxon>
        <taxon>Candidula</taxon>
    </lineage>
</organism>
<dbReference type="PANTHER" id="PTHR12496">
    <property type="entry name" value="CGI-41 METHYLTRANSFERASE"/>
    <property type="match status" value="1"/>
</dbReference>
<dbReference type="InterPro" id="IPR020596">
    <property type="entry name" value="rRNA_Ade_Mease_Trfase_CS"/>
</dbReference>
<dbReference type="SUPFAM" id="SSF53335">
    <property type="entry name" value="S-adenosyl-L-methionine-dependent methyltransferases"/>
    <property type="match status" value="1"/>
</dbReference>
<feature type="non-terminal residue" evidence="2">
    <location>
        <position position="438"/>
    </location>
</feature>
<evidence type="ECO:0000313" key="2">
    <source>
        <dbReference type="EMBL" id="CAG5120522.1"/>
    </source>
</evidence>
<dbReference type="Proteomes" id="UP000678393">
    <property type="component" value="Unassembled WGS sequence"/>
</dbReference>
<reference evidence="2" key="1">
    <citation type="submission" date="2021-04" db="EMBL/GenBank/DDBJ databases">
        <authorList>
            <consortium name="Molecular Ecology Group"/>
        </authorList>
    </citation>
    <scope>NUCLEOTIDE SEQUENCE</scope>
</reference>
<dbReference type="OrthoDB" id="5875367at2759"/>
<dbReference type="AlphaFoldDB" id="A0A8S3YYC3"/>
<dbReference type="GO" id="GO:0000179">
    <property type="term" value="F:rRNA (adenine-N6,N6-)-dimethyltransferase activity"/>
    <property type="evidence" value="ECO:0007669"/>
    <property type="project" value="InterPro"/>
</dbReference>